<feature type="chain" id="PRO_5020920667" evidence="5">
    <location>
        <begin position="21"/>
        <end position="402"/>
    </location>
</feature>
<comment type="caution">
    <text evidence="7">The sequence shown here is derived from an EMBL/GenBank/DDBJ whole genome shotgun (WGS) entry which is preliminary data.</text>
</comment>
<dbReference type="InterPro" id="IPR051202">
    <property type="entry name" value="Peptidase_C40"/>
</dbReference>
<dbReference type="PROSITE" id="PS51935">
    <property type="entry name" value="NLPC_P60"/>
    <property type="match status" value="1"/>
</dbReference>
<feature type="domain" description="NlpC/P60" evidence="6">
    <location>
        <begin position="237"/>
        <end position="380"/>
    </location>
</feature>
<accession>A0A4R0Q0M1</accession>
<dbReference type="Gene3D" id="2.30.30.40">
    <property type="entry name" value="SH3 Domains"/>
    <property type="match status" value="2"/>
</dbReference>
<feature type="signal peptide" evidence="5">
    <location>
        <begin position="1"/>
        <end position="20"/>
    </location>
</feature>
<sequence>MMKRILILGCLLNFAASLQAQVDTAAYRAVSNQVKKEFAPDKRSIYFNIQFKGDTVIAESTSAQVLEALNNQTKDFKGFVKINTILPSNNLAGMEYGLANLSVCNNRAAPQNAAEMMTQMILGTPVQVLKKQGGFYLVRTPDGYLSWTDGTAVSVMEKIAFEEWKKSKRIIFTSDFGHAFSKADVNSSRVSDLVHGNILVLTGEEKAYYQVLFPDKRIGYIKKSDARLFSTWVKSPNPKAEAILATAKTLIGVPYLWGGTSTKGVDCSGFTKTSYFLNGVIIPRDASQQALVGEDVPVLEGDSTSLTKCLENLKAGDLLFFAAAKLRGITGGRITHTAIYMGDGEFIQSAGMVRINSLKPDAPNFDERESKTLVSAKRFLNQIGKPEITRVDKHNWYGTSPY</sequence>
<dbReference type="InterPro" id="IPR038765">
    <property type="entry name" value="Papain-like_cys_pep_sf"/>
</dbReference>
<dbReference type="PANTHER" id="PTHR47053">
    <property type="entry name" value="MUREIN DD-ENDOPEPTIDASE MEPH-RELATED"/>
    <property type="match status" value="1"/>
</dbReference>
<dbReference type="Gene3D" id="3.90.1720.10">
    <property type="entry name" value="endopeptidase domain like (from Nostoc punctiforme)"/>
    <property type="match status" value="1"/>
</dbReference>
<dbReference type="SUPFAM" id="SSF54001">
    <property type="entry name" value="Cysteine proteinases"/>
    <property type="match status" value="1"/>
</dbReference>
<dbReference type="InterPro" id="IPR000064">
    <property type="entry name" value="NLP_P60_dom"/>
</dbReference>
<evidence type="ECO:0000256" key="5">
    <source>
        <dbReference type="SAM" id="SignalP"/>
    </source>
</evidence>
<protein>
    <submittedName>
        <fullName evidence="7">Glycoside hydrolase</fullName>
    </submittedName>
</protein>
<evidence type="ECO:0000313" key="8">
    <source>
        <dbReference type="Proteomes" id="UP000293925"/>
    </source>
</evidence>
<keyword evidence="4" id="KW-0788">Thiol protease</keyword>
<dbReference type="Pfam" id="PF00877">
    <property type="entry name" value="NLPC_P60"/>
    <property type="match status" value="1"/>
</dbReference>
<dbReference type="Proteomes" id="UP000293925">
    <property type="component" value="Unassembled WGS sequence"/>
</dbReference>
<name>A0A4R0Q0M1_9SPHI</name>
<evidence type="ECO:0000256" key="4">
    <source>
        <dbReference type="ARBA" id="ARBA00022807"/>
    </source>
</evidence>
<organism evidence="7 8">
    <name type="scientific">Pedobacter psychrodurus</name>
    <dbReference type="NCBI Taxonomy" id="2530456"/>
    <lineage>
        <taxon>Bacteria</taxon>
        <taxon>Pseudomonadati</taxon>
        <taxon>Bacteroidota</taxon>
        <taxon>Sphingobacteriia</taxon>
        <taxon>Sphingobacteriales</taxon>
        <taxon>Sphingobacteriaceae</taxon>
        <taxon>Pedobacter</taxon>
    </lineage>
</organism>
<evidence type="ECO:0000256" key="1">
    <source>
        <dbReference type="ARBA" id="ARBA00007074"/>
    </source>
</evidence>
<dbReference type="AlphaFoldDB" id="A0A4R0Q0M1"/>
<evidence type="ECO:0000259" key="6">
    <source>
        <dbReference type="PROSITE" id="PS51935"/>
    </source>
</evidence>
<reference evidence="7 8" key="1">
    <citation type="submission" date="2019-02" db="EMBL/GenBank/DDBJ databases">
        <title>Pedobacter sp. RP-3-21 sp. nov., isolated from Arctic soil.</title>
        <authorList>
            <person name="Dahal R.H."/>
        </authorList>
    </citation>
    <scope>NUCLEOTIDE SEQUENCE [LARGE SCALE GENOMIC DNA]</scope>
    <source>
        <strain evidence="7 8">RP-3-21</strain>
    </source>
</reference>
<dbReference type="Pfam" id="PF18348">
    <property type="entry name" value="SH3_16"/>
    <property type="match status" value="1"/>
</dbReference>
<keyword evidence="8" id="KW-1185">Reference proteome</keyword>
<dbReference type="GO" id="GO:0006508">
    <property type="term" value="P:proteolysis"/>
    <property type="evidence" value="ECO:0007669"/>
    <property type="project" value="UniProtKB-KW"/>
</dbReference>
<dbReference type="GO" id="GO:0008234">
    <property type="term" value="F:cysteine-type peptidase activity"/>
    <property type="evidence" value="ECO:0007669"/>
    <property type="project" value="UniProtKB-KW"/>
</dbReference>
<keyword evidence="2" id="KW-0645">Protease</keyword>
<keyword evidence="3 7" id="KW-0378">Hydrolase</keyword>
<dbReference type="EMBL" id="SJSO01000002">
    <property type="protein sequence ID" value="TCD29211.1"/>
    <property type="molecule type" value="Genomic_DNA"/>
</dbReference>
<dbReference type="OrthoDB" id="9813368at2"/>
<comment type="similarity">
    <text evidence="1">Belongs to the peptidase C40 family.</text>
</comment>
<gene>
    <name evidence="7" type="ORF">EZ456_03355</name>
</gene>
<dbReference type="PANTHER" id="PTHR47053:SF1">
    <property type="entry name" value="MUREIN DD-ENDOPEPTIDASE MEPH-RELATED"/>
    <property type="match status" value="1"/>
</dbReference>
<evidence type="ECO:0000256" key="3">
    <source>
        <dbReference type="ARBA" id="ARBA00022801"/>
    </source>
</evidence>
<evidence type="ECO:0000256" key="2">
    <source>
        <dbReference type="ARBA" id="ARBA00022670"/>
    </source>
</evidence>
<keyword evidence="5" id="KW-0732">Signal</keyword>
<evidence type="ECO:0000313" key="7">
    <source>
        <dbReference type="EMBL" id="TCD29211.1"/>
    </source>
</evidence>
<dbReference type="InterPro" id="IPR041382">
    <property type="entry name" value="SH3_16"/>
</dbReference>
<proteinExistence type="inferred from homology"/>